<dbReference type="EMBL" id="BAABIB010000153">
    <property type="protein sequence ID" value="GAA4667627.1"/>
    <property type="molecule type" value="Genomic_DNA"/>
</dbReference>
<keyword evidence="3" id="KW-1185">Reference proteome</keyword>
<evidence type="ECO:0000313" key="2">
    <source>
        <dbReference type="EMBL" id="GAA4667627.1"/>
    </source>
</evidence>
<comment type="caution">
    <text evidence="2">The sequence shown here is derived from an EMBL/GenBank/DDBJ whole genome shotgun (WGS) entry which is preliminary data.</text>
</comment>
<name>A0ABP8VPW4_9PSEU</name>
<evidence type="ECO:0000313" key="3">
    <source>
        <dbReference type="Proteomes" id="UP001500192"/>
    </source>
</evidence>
<accession>A0ABP8VPW4</accession>
<feature type="compositionally biased region" description="Pro residues" evidence="1">
    <location>
        <begin position="43"/>
        <end position="52"/>
    </location>
</feature>
<sequence length="64" mass="6829">MDQGEGMVTLTSDQPVAVGTATYGRVDAEARRRKPSESDKPRTPPAPTPEPAPDAKPDNEPPPF</sequence>
<feature type="region of interest" description="Disordered" evidence="1">
    <location>
        <begin position="1"/>
        <end position="64"/>
    </location>
</feature>
<proteinExistence type="predicted"/>
<organism evidence="2 3">
    <name type="scientific">Amycolatopsis dongchuanensis</name>
    <dbReference type="NCBI Taxonomy" id="1070866"/>
    <lineage>
        <taxon>Bacteria</taxon>
        <taxon>Bacillati</taxon>
        <taxon>Actinomycetota</taxon>
        <taxon>Actinomycetes</taxon>
        <taxon>Pseudonocardiales</taxon>
        <taxon>Pseudonocardiaceae</taxon>
        <taxon>Amycolatopsis</taxon>
    </lineage>
</organism>
<feature type="compositionally biased region" description="Basic and acidic residues" evidence="1">
    <location>
        <begin position="26"/>
        <end position="42"/>
    </location>
</feature>
<protein>
    <submittedName>
        <fullName evidence="2">Uncharacterized protein</fullName>
    </submittedName>
</protein>
<reference evidence="3" key="1">
    <citation type="journal article" date="2019" name="Int. J. Syst. Evol. Microbiol.">
        <title>The Global Catalogue of Microorganisms (GCM) 10K type strain sequencing project: providing services to taxonomists for standard genome sequencing and annotation.</title>
        <authorList>
            <consortium name="The Broad Institute Genomics Platform"/>
            <consortium name="The Broad Institute Genome Sequencing Center for Infectious Disease"/>
            <person name="Wu L."/>
            <person name="Ma J."/>
        </authorList>
    </citation>
    <scope>NUCLEOTIDE SEQUENCE [LARGE SCALE GENOMIC DNA]</scope>
    <source>
        <strain evidence="3">JCM 18054</strain>
    </source>
</reference>
<dbReference type="Proteomes" id="UP001500192">
    <property type="component" value="Unassembled WGS sequence"/>
</dbReference>
<evidence type="ECO:0000256" key="1">
    <source>
        <dbReference type="SAM" id="MobiDB-lite"/>
    </source>
</evidence>
<gene>
    <name evidence="2" type="ORF">GCM10023214_72090</name>
</gene>
<feature type="compositionally biased region" description="Basic and acidic residues" evidence="1">
    <location>
        <begin position="53"/>
        <end position="64"/>
    </location>
</feature>